<gene>
    <name evidence="7" type="ORF">B9H00_08620</name>
</gene>
<feature type="compositionally biased region" description="Low complexity" evidence="6">
    <location>
        <begin position="239"/>
        <end position="249"/>
    </location>
</feature>
<dbReference type="InterPro" id="IPR020103">
    <property type="entry name" value="PsdUridine_synth_cat_dom_sf"/>
</dbReference>
<feature type="region of interest" description="Disordered" evidence="6">
    <location>
        <begin position="234"/>
        <end position="344"/>
    </location>
</feature>
<protein>
    <recommendedName>
        <fullName evidence="5">Pseudouridine synthase</fullName>
        <ecNumber evidence="5">5.4.99.-</ecNumber>
    </recommendedName>
</protein>
<comment type="catalytic activity">
    <reaction evidence="4">
        <text>uridine(2604) in 23S rRNA = pseudouridine(2604) in 23S rRNA</text>
        <dbReference type="Rhea" id="RHEA:38875"/>
        <dbReference type="Rhea" id="RHEA-COMP:10093"/>
        <dbReference type="Rhea" id="RHEA-COMP:10094"/>
        <dbReference type="ChEBI" id="CHEBI:65314"/>
        <dbReference type="ChEBI" id="CHEBI:65315"/>
        <dbReference type="EC" id="5.4.99.21"/>
    </reaction>
</comment>
<evidence type="ECO:0000313" key="7">
    <source>
        <dbReference type="EMBL" id="ART63110.1"/>
    </source>
</evidence>
<dbReference type="Pfam" id="PF01479">
    <property type="entry name" value="S4"/>
    <property type="match status" value="1"/>
</dbReference>
<dbReference type="FunFam" id="3.30.70.1560:FF:000002">
    <property type="entry name" value="Pseudouridine synthase"/>
    <property type="match status" value="1"/>
</dbReference>
<feature type="compositionally biased region" description="Low complexity" evidence="6">
    <location>
        <begin position="287"/>
        <end position="313"/>
    </location>
</feature>
<dbReference type="Pfam" id="PF00849">
    <property type="entry name" value="PseudoU_synth_2"/>
    <property type="match status" value="1"/>
</dbReference>
<keyword evidence="8" id="KW-1185">Reference proteome</keyword>
<dbReference type="SMART" id="SM00363">
    <property type="entry name" value="S4"/>
    <property type="match status" value="1"/>
</dbReference>
<evidence type="ECO:0000256" key="2">
    <source>
        <dbReference type="ARBA" id="ARBA00023235"/>
    </source>
</evidence>
<dbReference type="Gene3D" id="3.30.70.1560">
    <property type="entry name" value="Alpha-L RNA-binding motif"/>
    <property type="match status" value="1"/>
</dbReference>
<dbReference type="NCBIfam" id="TIGR00093">
    <property type="entry name" value="pseudouridine synthase"/>
    <property type="match status" value="1"/>
</dbReference>
<dbReference type="PROSITE" id="PS50889">
    <property type="entry name" value="S4"/>
    <property type="match status" value="1"/>
</dbReference>
<comment type="catalytic activity">
    <reaction evidence="3">
        <text>uridine(35) in tRNA(Tyr) = pseudouridine(35) in tRNA(Tyr)</text>
        <dbReference type="Rhea" id="RHEA:60556"/>
        <dbReference type="Rhea" id="RHEA-COMP:15607"/>
        <dbReference type="Rhea" id="RHEA-COMP:15608"/>
        <dbReference type="ChEBI" id="CHEBI:65314"/>
        <dbReference type="ChEBI" id="CHEBI:65315"/>
    </reaction>
</comment>
<keyword evidence="2 5" id="KW-0413">Isomerase</keyword>
<dbReference type="CDD" id="cd00165">
    <property type="entry name" value="S4"/>
    <property type="match status" value="1"/>
</dbReference>
<dbReference type="FunFam" id="3.10.290.10:FF:000003">
    <property type="entry name" value="Pseudouridine synthase"/>
    <property type="match status" value="1"/>
</dbReference>
<dbReference type="EC" id="5.4.99.-" evidence="5"/>
<dbReference type="GO" id="GO:0000455">
    <property type="term" value="P:enzyme-directed rRNA pseudouridine synthesis"/>
    <property type="evidence" value="ECO:0007669"/>
    <property type="project" value="UniProtKB-ARBA"/>
</dbReference>
<evidence type="ECO:0000256" key="5">
    <source>
        <dbReference type="RuleBase" id="RU003887"/>
    </source>
</evidence>
<evidence type="ECO:0000256" key="1">
    <source>
        <dbReference type="ARBA" id="ARBA00008348"/>
    </source>
</evidence>
<dbReference type="InterPro" id="IPR050343">
    <property type="entry name" value="RsuA_PseudoU_synthase"/>
</dbReference>
<dbReference type="InterPro" id="IPR002942">
    <property type="entry name" value="S4_RNA-bd"/>
</dbReference>
<dbReference type="RefSeq" id="WP_086900319.1">
    <property type="nucleotide sequence ID" value="NZ_CP021358.1"/>
</dbReference>
<dbReference type="InterPro" id="IPR018496">
    <property type="entry name" value="PsdUridine_synth_RsuA/RluB_CS"/>
</dbReference>
<dbReference type="InterPro" id="IPR006145">
    <property type="entry name" value="PsdUridine_synth_RsuA/RluA"/>
</dbReference>
<evidence type="ECO:0000256" key="3">
    <source>
        <dbReference type="ARBA" id="ARBA00036390"/>
    </source>
</evidence>
<reference evidence="7 8" key="1">
    <citation type="submission" date="2017-05" db="EMBL/GenBank/DDBJ databases">
        <authorList>
            <person name="Song R."/>
            <person name="Chenine A.L."/>
            <person name="Ruprecht R.M."/>
        </authorList>
    </citation>
    <scope>NUCLEOTIDE SEQUENCE [LARGE SCALE GENOMIC DNA]</scope>
    <source>
        <strain evidence="7">SW32</strain>
    </source>
</reference>
<dbReference type="KEGG" id="kma:B9H00_08620"/>
<dbReference type="Proteomes" id="UP000194457">
    <property type="component" value="Chromosome"/>
</dbReference>
<proteinExistence type="inferred from homology"/>
<dbReference type="InterPro" id="IPR036986">
    <property type="entry name" value="S4_RNA-bd_sf"/>
</dbReference>
<dbReference type="SUPFAM" id="SSF55174">
    <property type="entry name" value="Alpha-L RNA-binding motif"/>
    <property type="match status" value="1"/>
</dbReference>
<dbReference type="Gene3D" id="3.10.290.10">
    <property type="entry name" value="RNA-binding S4 domain"/>
    <property type="match status" value="1"/>
</dbReference>
<evidence type="ECO:0000256" key="4">
    <source>
        <dbReference type="ARBA" id="ARBA00036535"/>
    </source>
</evidence>
<dbReference type="GO" id="GO:0003723">
    <property type="term" value="F:RNA binding"/>
    <property type="evidence" value="ECO:0007669"/>
    <property type="project" value="InterPro"/>
</dbReference>
<dbReference type="InterPro" id="IPR000748">
    <property type="entry name" value="PsdUridine_synth_RsuA/RluB/E/F"/>
</dbReference>
<evidence type="ECO:0000313" key="8">
    <source>
        <dbReference type="Proteomes" id="UP000194457"/>
    </source>
</evidence>
<dbReference type="CDD" id="cd02554">
    <property type="entry name" value="PseudoU_synth_RluF"/>
    <property type="match status" value="1"/>
</dbReference>
<dbReference type="PANTHER" id="PTHR47683:SF2">
    <property type="entry name" value="RNA-BINDING S4 DOMAIN-CONTAINING PROTEIN"/>
    <property type="match status" value="1"/>
</dbReference>
<name>A0A240UQ13_9GAMM</name>
<evidence type="ECO:0000256" key="6">
    <source>
        <dbReference type="SAM" id="MobiDB-lite"/>
    </source>
</evidence>
<dbReference type="InterPro" id="IPR020094">
    <property type="entry name" value="TruA/RsuA/RluB/E/F_N"/>
</dbReference>
<dbReference type="SUPFAM" id="SSF55120">
    <property type="entry name" value="Pseudouridine synthase"/>
    <property type="match status" value="1"/>
</dbReference>
<accession>A0A240UQ13</accession>
<dbReference type="PANTHER" id="PTHR47683">
    <property type="entry name" value="PSEUDOURIDINE SYNTHASE FAMILY PROTEIN-RELATED"/>
    <property type="match status" value="1"/>
</dbReference>
<organism evidence="7 8">
    <name type="scientific">Kushneria marisflavi</name>
    <dbReference type="NCBI Taxonomy" id="157779"/>
    <lineage>
        <taxon>Bacteria</taxon>
        <taxon>Pseudomonadati</taxon>
        <taxon>Pseudomonadota</taxon>
        <taxon>Gammaproteobacteria</taxon>
        <taxon>Oceanospirillales</taxon>
        <taxon>Halomonadaceae</taxon>
        <taxon>Kushneria</taxon>
    </lineage>
</organism>
<sequence length="344" mass="37457">MPLRTSTRINKYISESGLCSRREADRFVEQGKVWINGRRAGTGDQVVAGDRVTVNGQEIEPQEEEDLILIALNKPVGIVSTTESSEKDNIVEFVKHGARIFPIGRLDKDSQGLIFLTNNGDLVNRILRADNQHEKEYQVTVDKPITDDFIEGMQRGVPILGQVTRRCQVEKVSTFVFNITLVQGLNRQIRRMCEVFGFEVTQLIRTRIMNVSLKGLAMGDWRDLTTREIDTILEMTEGSSNESAPAKPKAPSRSKKAQAAPKDKPKADPLGIGKPALDKMYSKGKGKPASAGKTQATSGKPGTGTGKKATSGGRPATQGKPGSRPGAPGKPASRPQGSRPGKKR</sequence>
<dbReference type="GO" id="GO:0160138">
    <property type="term" value="F:23S rRNA pseudouridine(2604) synthase activity"/>
    <property type="evidence" value="ECO:0007669"/>
    <property type="project" value="UniProtKB-EC"/>
</dbReference>
<dbReference type="NCBIfam" id="NF007784">
    <property type="entry name" value="PRK10475.1"/>
    <property type="match status" value="1"/>
</dbReference>
<dbReference type="OrthoDB" id="9807213at2"/>
<dbReference type="InterPro" id="IPR042092">
    <property type="entry name" value="PsdUridine_s_RsuA/RluB/E/F_cat"/>
</dbReference>
<comment type="similarity">
    <text evidence="1 5">Belongs to the pseudouridine synthase RsuA family.</text>
</comment>
<dbReference type="PROSITE" id="PS01149">
    <property type="entry name" value="PSI_RSU"/>
    <property type="match status" value="1"/>
</dbReference>
<dbReference type="EMBL" id="CP021358">
    <property type="protein sequence ID" value="ART63110.1"/>
    <property type="molecule type" value="Genomic_DNA"/>
</dbReference>
<dbReference type="AlphaFoldDB" id="A0A240UQ13"/>
<dbReference type="Gene3D" id="3.30.70.580">
    <property type="entry name" value="Pseudouridine synthase I, catalytic domain, N-terminal subdomain"/>
    <property type="match status" value="1"/>
</dbReference>